<gene>
    <name evidence="3" type="ORF">JEM65_15660</name>
</gene>
<dbReference type="Gene3D" id="3.90.640.20">
    <property type="entry name" value="Heat-shock cognate protein, ATPase"/>
    <property type="match status" value="1"/>
</dbReference>
<comment type="caution">
    <text evidence="3">The sequence shown here is derived from an EMBL/GenBank/DDBJ whole genome shotgun (WGS) entry which is preliminary data.</text>
</comment>
<evidence type="ECO:0000259" key="1">
    <source>
        <dbReference type="Pfam" id="PF11738"/>
    </source>
</evidence>
<keyword evidence="4" id="KW-1185">Reference proteome</keyword>
<dbReference type="InterPro" id="IPR037126">
    <property type="entry name" value="PdaC/RsiV-like_sf"/>
</dbReference>
<dbReference type="PROSITE" id="PS51257">
    <property type="entry name" value="PROKAR_LIPOPROTEIN"/>
    <property type="match status" value="1"/>
</dbReference>
<dbReference type="InterPro" id="IPR025303">
    <property type="entry name" value="PdaC"/>
</dbReference>
<dbReference type="Proteomes" id="UP000662373">
    <property type="component" value="Unassembled WGS sequence"/>
</dbReference>
<protein>
    <submittedName>
        <fullName evidence="3">DUF3298 and DUF4163 domain-containing protein</fullName>
    </submittedName>
</protein>
<evidence type="ECO:0000313" key="3">
    <source>
        <dbReference type="EMBL" id="MBJ7882071.1"/>
    </source>
</evidence>
<evidence type="ECO:0000313" key="4">
    <source>
        <dbReference type="Proteomes" id="UP000662373"/>
    </source>
</evidence>
<dbReference type="Gene3D" id="3.30.565.40">
    <property type="entry name" value="Fervidobacterium nodosum Rt17-B1 like"/>
    <property type="match status" value="1"/>
</dbReference>
<accession>A0A934KVG9</accession>
<reference evidence="3 4" key="1">
    <citation type="submission" date="2020-09" db="EMBL/GenBank/DDBJ databases">
        <title>Draft genome of Gelidibacter salicanalis PAMC21136.</title>
        <authorList>
            <person name="Park H."/>
        </authorList>
    </citation>
    <scope>NUCLEOTIDE SEQUENCE [LARGE SCALE GENOMIC DNA]</scope>
    <source>
        <strain evidence="3 4">PAMC21136</strain>
    </source>
</reference>
<sequence>MKKISYFLLIALVISACNEDVKLNFENQRIETSADAVIVINYPKAVGTKAVVEKINQQIEHVIANDMNMAETTENNISVKEAVAQFDDEYKLFKKDFQDTSQKWEVKVDGSVLYETAEVVSISLRSYIDTGGAHGNSRLTYLNFNPETGALLEENDIISNQSEFKVIAEKAFKEQATPEDEGETIEDFFFGEDFQLPANIGFTKEGLVLLYNNYEIAAYTQGATKIVLPYADLKGVLKINP</sequence>
<proteinExistence type="predicted"/>
<dbReference type="InterPro" id="IPR021729">
    <property type="entry name" value="DUF3298"/>
</dbReference>
<dbReference type="EMBL" id="JAEHJZ010000038">
    <property type="protein sequence ID" value="MBJ7882071.1"/>
    <property type="molecule type" value="Genomic_DNA"/>
</dbReference>
<feature type="domain" description="DUF3298" evidence="1">
    <location>
        <begin position="162"/>
        <end position="230"/>
    </location>
</feature>
<dbReference type="RefSeq" id="WP_199601467.1">
    <property type="nucleotide sequence ID" value="NZ_JAEHJZ010000038.1"/>
</dbReference>
<dbReference type="Pfam" id="PF13739">
    <property type="entry name" value="PdaC"/>
    <property type="match status" value="1"/>
</dbReference>
<feature type="domain" description="Deacetylase PdaC" evidence="2">
    <location>
        <begin position="35"/>
        <end position="137"/>
    </location>
</feature>
<dbReference type="Pfam" id="PF11738">
    <property type="entry name" value="DUF3298"/>
    <property type="match status" value="1"/>
</dbReference>
<dbReference type="AlphaFoldDB" id="A0A934KVG9"/>
<name>A0A934KVG9_9FLAO</name>
<evidence type="ECO:0000259" key="2">
    <source>
        <dbReference type="Pfam" id="PF13739"/>
    </source>
</evidence>
<organism evidence="3 4">
    <name type="scientific">Gelidibacter salicanalis</name>
    <dbReference type="NCBI Taxonomy" id="291193"/>
    <lineage>
        <taxon>Bacteria</taxon>
        <taxon>Pseudomonadati</taxon>
        <taxon>Bacteroidota</taxon>
        <taxon>Flavobacteriia</taxon>
        <taxon>Flavobacteriales</taxon>
        <taxon>Flavobacteriaceae</taxon>
        <taxon>Gelidibacter</taxon>
    </lineage>
</organism>